<keyword evidence="1" id="KW-0489">Methyltransferase</keyword>
<evidence type="ECO:0000256" key="2">
    <source>
        <dbReference type="ARBA" id="ARBA00022679"/>
    </source>
</evidence>
<dbReference type="CDD" id="cd02440">
    <property type="entry name" value="AdoMet_MTases"/>
    <property type="match status" value="1"/>
</dbReference>
<dbReference type="PANTHER" id="PTHR42912">
    <property type="entry name" value="METHYLTRANSFERASE"/>
    <property type="match status" value="1"/>
</dbReference>
<evidence type="ECO:0000256" key="3">
    <source>
        <dbReference type="ARBA" id="ARBA00022691"/>
    </source>
</evidence>
<evidence type="ECO:0000313" key="5">
    <source>
        <dbReference type="EMBL" id="GAA5172623.1"/>
    </source>
</evidence>
<evidence type="ECO:0000259" key="4">
    <source>
        <dbReference type="Pfam" id="PF13847"/>
    </source>
</evidence>
<dbReference type="InterPro" id="IPR050508">
    <property type="entry name" value="Methyltransf_Superfamily"/>
</dbReference>
<dbReference type="Proteomes" id="UP001500547">
    <property type="component" value="Unassembled WGS sequence"/>
</dbReference>
<reference evidence="6" key="1">
    <citation type="journal article" date="2019" name="Int. J. Syst. Evol. Microbiol.">
        <title>The Global Catalogue of Microorganisms (GCM) 10K type strain sequencing project: providing services to taxonomists for standard genome sequencing and annotation.</title>
        <authorList>
            <consortium name="The Broad Institute Genomics Platform"/>
            <consortium name="The Broad Institute Genome Sequencing Center for Infectious Disease"/>
            <person name="Wu L."/>
            <person name="Ma J."/>
        </authorList>
    </citation>
    <scope>NUCLEOTIDE SEQUENCE [LARGE SCALE GENOMIC DNA]</scope>
    <source>
        <strain evidence="6">JCM 18715</strain>
    </source>
</reference>
<protein>
    <recommendedName>
        <fullName evidence="4">Methyltransferase domain-containing protein</fullName>
    </recommendedName>
</protein>
<accession>A0ABP9R930</accession>
<keyword evidence="6" id="KW-1185">Reference proteome</keyword>
<keyword evidence="2" id="KW-0808">Transferase</keyword>
<keyword evidence="3" id="KW-0949">S-adenosyl-L-methionine</keyword>
<dbReference type="Gene3D" id="3.40.50.150">
    <property type="entry name" value="Vaccinia Virus protein VP39"/>
    <property type="match status" value="1"/>
</dbReference>
<feature type="domain" description="Methyltransferase" evidence="4">
    <location>
        <begin position="66"/>
        <end position="177"/>
    </location>
</feature>
<dbReference type="SUPFAM" id="SSF53335">
    <property type="entry name" value="S-adenosyl-L-methionine-dependent methyltransferases"/>
    <property type="match status" value="1"/>
</dbReference>
<evidence type="ECO:0000313" key="6">
    <source>
        <dbReference type="Proteomes" id="UP001500547"/>
    </source>
</evidence>
<name>A0ABP9R930_9RHOO</name>
<organism evidence="5 6">
    <name type="scientific">Viridibacterium curvum</name>
    <dbReference type="NCBI Taxonomy" id="1101404"/>
    <lineage>
        <taxon>Bacteria</taxon>
        <taxon>Pseudomonadati</taxon>
        <taxon>Pseudomonadota</taxon>
        <taxon>Betaproteobacteria</taxon>
        <taxon>Rhodocyclales</taxon>
        <taxon>Rhodocyclaceae</taxon>
        <taxon>Viridibacterium</taxon>
    </lineage>
</organism>
<sequence length="291" mass="32504">MPDLRLLSHFAREIFSRQRPQRIPEPVLLMDDPAQVEAFARAGREDGVIGQIYLLHSVQLCGLIRPGDRVIDLACGPATQLAQVARLNPQASFLGIDLAPAMLADARRHIAAQGLANVELAAGDMTDLRGIADASADVVMSTFALHHLPDTAALARCFGEIRRVLKPGGRVYLADFGRLRRDATMRFMSHRFADLQGPLFTTDFHNSLRAAFSLEDYRAAFPTLGPGLRLIPSPLAPFMVIIRSPAVQRVPQSARAEMRRLWQALPRFQRMDFEELRHAYKTRLHFIPGIR</sequence>
<dbReference type="Pfam" id="PF13847">
    <property type="entry name" value="Methyltransf_31"/>
    <property type="match status" value="1"/>
</dbReference>
<dbReference type="RefSeq" id="WP_345534809.1">
    <property type="nucleotide sequence ID" value="NZ_BAABLD010000017.1"/>
</dbReference>
<proteinExistence type="predicted"/>
<dbReference type="EMBL" id="BAABLD010000017">
    <property type="protein sequence ID" value="GAA5172623.1"/>
    <property type="molecule type" value="Genomic_DNA"/>
</dbReference>
<evidence type="ECO:0000256" key="1">
    <source>
        <dbReference type="ARBA" id="ARBA00022603"/>
    </source>
</evidence>
<dbReference type="InterPro" id="IPR023576">
    <property type="entry name" value="UbiE/COQ5_MeTrFase_CS"/>
</dbReference>
<dbReference type="InterPro" id="IPR025714">
    <property type="entry name" value="Methyltranfer_dom"/>
</dbReference>
<comment type="caution">
    <text evidence="5">The sequence shown here is derived from an EMBL/GenBank/DDBJ whole genome shotgun (WGS) entry which is preliminary data.</text>
</comment>
<gene>
    <name evidence="5" type="ORF">GCM10025770_39110</name>
</gene>
<dbReference type="InterPro" id="IPR029063">
    <property type="entry name" value="SAM-dependent_MTases_sf"/>
</dbReference>
<dbReference type="PROSITE" id="PS01184">
    <property type="entry name" value="UBIE_2"/>
    <property type="match status" value="1"/>
</dbReference>